<evidence type="ECO:0000313" key="2">
    <source>
        <dbReference type="Proteomes" id="UP000674179"/>
    </source>
</evidence>
<organism evidence="1 2">
    <name type="scientific">Leishmania enriettii</name>
    <dbReference type="NCBI Taxonomy" id="5663"/>
    <lineage>
        <taxon>Eukaryota</taxon>
        <taxon>Discoba</taxon>
        <taxon>Euglenozoa</taxon>
        <taxon>Kinetoplastea</taxon>
        <taxon>Metakinetoplastina</taxon>
        <taxon>Trypanosomatida</taxon>
        <taxon>Trypanosomatidae</taxon>
        <taxon>Leishmaniinae</taxon>
        <taxon>Leishmania</taxon>
    </lineage>
</organism>
<proteinExistence type="predicted"/>
<sequence length="996" mass="107616">MASHRNRSCTMSALASLVERAAAITKPYNPQDALLLIKALSALRLSRPEVKVICEKSSFSLASSPREVPTAVLVDAVNHLCTLQSAHLPVVQLVLLKRFSELQPKGGTRSPCSSTAASPCFVDPRTVQKAALVLAKLGRSSGQGEATEHVLRLLHTALQQEPDDAGLHIAYVALYANSSHCATSLRWWETTEPPKISSRTLQRSLTFLLENRQTLTRASGNVAWQLLHLLLVLPPSTQCAAPSQGRSPHLLRREQIEVFERFLSSGALAQKTSAGAYVHFVHAFGADVCRLDLQRTLTLLTPLARTTDKAAPAAPHAPKRLNVYDATKLASALAAMFSVLATQPSRSASSAALGSPSEQRPGCQVSEGSHQLSLKKHEAWLAVVQLCFTILCELVKSEQARLRSTRPGDENLINAVVSPDRFLVAALLDSYARGYAAMFESSALSVSRRDIIPPLLTSAASVSALLEFVPLLSEPPPAMISWMLRSLASLRRQNGVDIAQLERSAAFLLRRYLCISAEKRCLRSNVETLYAYARLVSVNGDVQGGRSLSSAPAAAVTPEKPPSHRLPALGTLDSVIHEILLCLRASSSDPAEGPPTADADMLLAALLHLHTSMSPAVAAITAVPKRSLEVPPLLDQLQGTLAAYYCDRDLSAPSAESAADVTVRAARLHVLAELALSPQFTFRRSGAALAKAAERTTEQVAVMPCLVSSASMLRTLAVLGRGRRSGAATPLPPATFSASLLCTLCRRYQQFVGEVVQASGLRDHVSEVVRVLWRARQVGVQLVFAEFADEDVVSDASSILLDGHASRPQLRFPACLCRMEHLTCCAAADVLHLIAEVQLSSPESVQLPPHTVHDLRTTLLETLATSADVECVMRLVQANATPAISQAVFPHKADLRRLLHCVETSISVLLHNAPKEANADSAKWYWRGDSREQASRLLHALVESQLFLRIPEIASGEESDGLRRQFLQLTHHLEGSARNADEVAILKVRLLCGGVL</sequence>
<accession>A0A836GL67</accession>
<reference evidence="1 2" key="1">
    <citation type="submission" date="2021-02" db="EMBL/GenBank/DDBJ databases">
        <title>Leishmania (Mundinia) enrietti genome sequencing and assembly.</title>
        <authorList>
            <person name="Almutairi H."/>
            <person name="Gatherer D."/>
        </authorList>
    </citation>
    <scope>NUCLEOTIDE SEQUENCE [LARGE SCALE GENOMIC DNA]</scope>
    <source>
        <strain evidence="1">CUR178</strain>
    </source>
</reference>
<name>A0A836GL67_LEIEN</name>
<dbReference type="OrthoDB" id="273207at2759"/>
<dbReference type="RefSeq" id="XP_067688442.1">
    <property type="nucleotide sequence ID" value="XM_067832339.1"/>
</dbReference>
<dbReference type="EMBL" id="JAFHKP010000036">
    <property type="protein sequence ID" value="KAG5465843.1"/>
    <property type="molecule type" value="Genomic_DNA"/>
</dbReference>
<keyword evidence="2" id="KW-1185">Reference proteome</keyword>
<dbReference type="AlphaFoldDB" id="A0A836GL67"/>
<protein>
    <submittedName>
        <fullName evidence="1">Uncharacterized protein</fullName>
    </submittedName>
</protein>
<gene>
    <name evidence="1" type="ORF">CUR178_00557</name>
</gene>
<comment type="caution">
    <text evidence="1">The sequence shown here is derived from an EMBL/GenBank/DDBJ whole genome shotgun (WGS) entry which is preliminary data.</text>
</comment>
<dbReference type="KEGG" id="lenr:94167849"/>
<dbReference type="GeneID" id="94167849"/>
<evidence type="ECO:0000313" key="1">
    <source>
        <dbReference type="EMBL" id="KAG5465843.1"/>
    </source>
</evidence>
<dbReference type="Proteomes" id="UP000674179">
    <property type="component" value="Chromosome 36"/>
</dbReference>